<dbReference type="OrthoDB" id="185373at2759"/>
<feature type="repeat" description="PPR" evidence="2">
    <location>
        <begin position="312"/>
        <end position="346"/>
    </location>
</feature>
<evidence type="ECO:0000256" key="2">
    <source>
        <dbReference type="PROSITE-ProRule" id="PRU00708"/>
    </source>
</evidence>
<feature type="repeat" description="PPR" evidence="2">
    <location>
        <begin position="382"/>
        <end position="416"/>
    </location>
</feature>
<dbReference type="InterPro" id="IPR011990">
    <property type="entry name" value="TPR-like_helical_dom_sf"/>
</dbReference>
<evidence type="ECO:0000256" key="1">
    <source>
        <dbReference type="ARBA" id="ARBA00022737"/>
    </source>
</evidence>
<sequence length="642" mass="72919">MSLRKVLQNLRTLKKWQIPNPRLHPRAKIADTIINTVLSPKVIAPSTLLPNLTPNLILLILSDPHINTPKCLDFFNFLLLNQSFITFKIGVETHLTLVCRLVKEGYFEDAETLLVLVPNIETFRYPFTVKAFYFLIINIVPSLMLKELKIFRCPFAVIASFFENHNAPSKFASKIFNLLLKALSDNGKFNEALEIFMYMKLNAIEINERTCTVHLITLLKCDQIALALVFFYQMVESGIQVSVFSLTVVVDGLCKSGEIKKARELVEEMLSKGVKPNIITCNTLVDACARRWNFEEMNNILALMKRERVDLNVETCNFLVDGFLSSGKIDDAERLILEMYVKGFKVDIHLYNLMIKGYCRLGNMERALSLFRQMIEKDICPNCDTYSVLVKGLCDKGQVSAAKELVDKMLGQGIELDGSMFDILIHCYFKAGMIEEAVSVLGLMEKREFITDTSVYELIIDGLLKLDRIEEAISWLTPLIKRGVSRQKLATIPLVDYLRNSVSEKLVHKRKENENSFKTTFYSDTISLQHEDAHSAEMTNISAAGNDVGCQLSPWEVSGEIEAQFAPIGAKSVVKKMLSYRNSVPFYLPIGEALRLSLMLRLPFHRGFLKESWITMPASLNNGFTRLVSLVQLTIIELYLEL</sequence>
<name>A0A9J5YFR6_SOLCO</name>
<dbReference type="Proteomes" id="UP000824120">
    <property type="component" value="Chromosome 6"/>
</dbReference>
<dbReference type="PANTHER" id="PTHR47932:SF2">
    <property type="entry name" value="OS10G0484300 PROTEIN"/>
    <property type="match status" value="1"/>
</dbReference>
<feature type="repeat" description="PPR" evidence="2">
    <location>
        <begin position="417"/>
        <end position="451"/>
    </location>
</feature>
<dbReference type="AlphaFoldDB" id="A0A9J5YFR6"/>
<comment type="caution">
    <text evidence="3">The sequence shown here is derived from an EMBL/GenBank/DDBJ whole genome shotgun (WGS) entry which is preliminary data.</text>
</comment>
<keyword evidence="4" id="KW-1185">Reference proteome</keyword>
<dbReference type="EMBL" id="JACXVP010000006">
    <property type="protein sequence ID" value="KAG5599098.1"/>
    <property type="molecule type" value="Genomic_DNA"/>
</dbReference>
<organism evidence="3 4">
    <name type="scientific">Solanum commersonii</name>
    <name type="common">Commerson's wild potato</name>
    <name type="synonym">Commerson's nightshade</name>
    <dbReference type="NCBI Taxonomy" id="4109"/>
    <lineage>
        <taxon>Eukaryota</taxon>
        <taxon>Viridiplantae</taxon>
        <taxon>Streptophyta</taxon>
        <taxon>Embryophyta</taxon>
        <taxon>Tracheophyta</taxon>
        <taxon>Spermatophyta</taxon>
        <taxon>Magnoliopsida</taxon>
        <taxon>eudicotyledons</taxon>
        <taxon>Gunneridae</taxon>
        <taxon>Pentapetalae</taxon>
        <taxon>asterids</taxon>
        <taxon>lamiids</taxon>
        <taxon>Solanales</taxon>
        <taxon>Solanaceae</taxon>
        <taxon>Solanoideae</taxon>
        <taxon>Solaneae</taxon>
        <taxon>Solanum</taxon>
    </lineage>
</organism>
<evidence type="ECO:0008006" key="5">
    <source>
        <dbReference type="Google" id="ProtNLM"/>
    </source>
</evidence>
<dbReference type="GO" id="GO:0003729">
    <property type="term" value="F:mRNA binding"/>
    <property type="evidence" value="ECO:0007669"/>
    <property type="project" value="TreeGrafter"/>
</dbReference>
<dbReference type="Pfam" id="PF01535">
    <property type="entry name" value="PPR"/>
    <property type="match status" value="3"/>
</dbReference>
<dbReference type="Gene3D" id="1.25.40.10">
    <property type="entry name" value="Tetratricopeptide repeat domain"/>
    <property type="match status" value="3"/>
</dbReference>
<dbReference type="NCBIfam" id="TIGR00756">
    <property type="entry name" value="PPR"/>
    <property type="match status" value="6"/>
</dbReference>
<accession>A0A9J5YFR6</accession>
<dbReference type="PROSITE" id="PS51375">
    <property type="entry name" value="PPR"/>
    <property type="match status" value="7"/>
</dbReference>
<gene>
    <name evidence="3" type="ORF">H5410_030468</name>
</gene>
<feature type="repeat" description="PPR" evidence="2">
    <location>
        <begin position="242"/>
        <end position="276"/>
    </location>
</feature>
<evidence type="ECO:0000313" key="3">
    <source>
        <dbReference type="EMBL" id="KAG5599098.1"/>
    </source>
</evidence>
<dbReference type="Pfam" id="PF13041">
    <property type="entry name" value="PPR_2"/>
    <property type="match status" value="2"/>
</dbReference>
<dbReference type="PANTHER" id="PTHR47932">
    <property type="entry name" value="ATPASE EXPRESSION PROTEIN 3"/>
    <property type="match status" value="1"/>
</dbReference>
<dbReference type="InterPro" id="IPR002885">
    <property type="entry name" value="PPR_rpt"/>
</dbReference>
<feature type="repeat" description="PPR" evidence="2">
    <location>
        <begin position="277"/>
        <end position="311"/>
    </location>
</feature>
<reference evidence="3 4" key="1">
    <citation type="submission" date="2020-09" db="EMBL/GenBank/DDBJ databases">
        <title>De no assembly of potato wild relative species, Solanum commersonii.</title>
        <authorList>
            <person name="Cho K."/>
        </authorList>
    </citation>
    <scope>NUCLEOTIDE SEQUENCE [LARGE SCALE GENOMIC DNA]</scope>
    <source>
        <strain evidence="3">LZ3.2</strain>
        <tissue evidence="3">Leaf</tissue>
    </source>
</reference>
<protein>
    <recommendedName>
        <fullName evidence="5">Pentatricopeptide repeat-containing protein</fullName>
    </recommendedName>
</protein>
<keyword evidence="1" id="KW-0677">Repeat</keyword>
<feature type="repeat" description="PPR" evidence="2">
    <location>
        <begin position="347"/>
        <end position="381"/>
    </location>
</feature>
<feature type="repeat" description="PPR" evidence="2">
    <location>
        <begin position="172"/>
        <end position="206"/>
    </location>
</feature>
<evidence type="ECO:0000313" key="4">
    <source>
        <dbReference type="Proteomes" id="UP000824120"/>
    </source>
</evidence>
<proteinExistence type="predicted"/>